<organism evidence="2 3">
    <name type="scientific">Microlunatus parietis</name>
    <dbReference type="NCBI Taxonomy" id="682979"/>
    <lineage>
        <taxon>Bacteria</taxon>
        <taxon>Bacillati</taxon>
        <taxon>Actinomycetota</taxon>
        <taxon>Actinomycetes</taxon>
        <taxon>Propionibacteriales</taxon>
        <taxon>Propionibacteriaceae</taxon>
        <taxon>Microlunatus</taxon>
    </lineage>
</organism>
<reference evidence="2 3" key="1">
    <citation type="submission" date="2020-07" db="EMBL/GenBank/DDBJ databases">
        <title>Sequencing the genomes of 1000 actinobacteria strains.</title>
        <authorList>
            <person name="Klenk H.-P."/>
        </authorList>
    </citation>
    <scope>NUCLEOTIDE SEQUENCE [LARGE SCALE GENOMIC DNA]</scope>
    <source>
        <strain evidence="2 3">DSM 22083</strain>
    </source>
</reference>
<sequence>MTETATTQVPTFSPMLAYENAGAAIAFLTEAFGFTETMRLVGDDGRIGHAELSYGNGKIMLVDFDRGYQGPRHHAETCAAARQWLDNPYVVNGVYVVVEDVEAHFKRAEAAGATMLSGIEEGVPGKLYRAADPEGQRWMFNQPPAPS</sequence>
<dbReference type="Gene3D" id="3.30.720.110">
    <property type="match status" value="1"/>
</dbReference>
<dbReference type="Pfam" id="PF00903">
    <property type="entry name" value="Glyoxalase"/>
    <property type="match status" value="1"/>
</dbReference>
<comment type="caution">
    <text evidence="2">The sequence shown here is derived from an EMBL/GenBank/DDBJ whole genome shotgun (WGS) entry which is preliminary data.</text>
</comment>
<accession>A0A7Y9I7B3</accession>
<dbReference type="PROSITE" id="PS51819">
    <property type="entry name" value="VOC"/>
    <property type="match status" value="1"/>
</dbReference>
<dbReference type="Proteomes" id="UP000569914">
    <property type="component" value="Unassembled WGS sequence"/>
</dbReference>
<dbReference type="AlphaFoldDB" id="A0A7Y9I7B3"/>
<keyword evidence="3" id="KW-1185">Reference proteome</keyword>
<dbReference type="EMBL" id="JACCBU010000001">
    <property type="protein sequence ID" value="NYE71557.1"/>
    <property type="molecule type" value="Genomic_DNA"/>
</dbReference>
<protein>
    <submittedName>
        <fullName evidence="2">Putative glyoxalase superfamily protein PhnB</fullName>
    </submittedName>
</protein>
<evidence type="ECO:0000259" key="1">
    <source>
        <dbReference type="PROSITE" id="PS51819"/>
    </source>
</evidence>
<gene>
    <name evidence="2" type="ORF">BKA15_002886</name>
</gene>
<dbReference type="InterPro" id="IPR037523">
    <property type="entry name" value="VOC_core"/>
</dbReference>
<dbReference type="Gene3D" id="3.30.720.120">
    <property type="match status" value="1"/>
</dbReference>
<dbReference type="PANTHER" id="PTHR34109">
    <property type="entry name" value="BNAUNNG04460D PROTEIN-RELATED"/>
    <property type="match status" value="1"/>
</dbReference>
<evidence type="ECO:0000313" key="3">
    <source>
        <dbReference type="Proteomes" id="UP000569914"/>
    </source>
</evidence>
<dbReference type="PANTHER" id="PTHR34109:SF1">
    <property type="entry name" value="VOC DOMAIN-CONTAINING PROTEIN"/>
    <property type="match status" value="1"/>
</dbReference>
<dbReference type="SUPFAM" id="SSF54593">
    <property type="entry name" value="Glyoxalase/Bleomycin resistance protein/Dihydroxybiphenyl dioxygenase"/>
    <property type="match status" value="1"/>
</dbReference>
<evidence type="ECO:0000313" key="2">
    <source>
        <dbReference type="EMBL" id="NYE71557.1"/>
    </source>
</evidence>
<proteinExistence type="predicted"/>
<dbReference type="InterPro" id="IPR029068">
    <property type="entry name" value="Glyas_Bleomycin-R_OHBP_Dase"/>
</dbReference>
<dbReference type="RefSeq" id="WP_179751787.1">
    <property type="nucleotide sequence ID" value="NZ_JACCBU010000001.1"/>
</dbReference>
<dbReference type="InterPro" id="IPR004360">
    <property type="entry name" value="Glyas_Fos-R_dOase_dom"/>
</dbReference>
<feature type="domain" description="VOC" evidence="1">
    <location>
        <begin position="10"/>
        <end position="143"/>
    </location>
</feature>
<name>A0A7Y9I7B3_9ACTN</name>